<accession>A0A6M5YLF0</accession>
<organism evidence="2 3">
    <name type="scientific">Frigoriglobus tundricola</name>
    <dbReference type="NCBI Taxonomy" id="2774151"/>
    <lineage>
        <taxon>Bacteria</taxon>
        <taxon>Pseudomonadati</taxon>
        <taxon>Planctomycetota</taxon>
        <taxon>Planctomycetia</taxon>
        <taxon>Gemmatales</taxon>
        <taxon>Gemmataceae</taxon>
        <taxon>Frigoriglobus</taxon>
    </lineage>
</organism>
<dbReference type="AlphaFoldDB" id="A0A6M5YLF0"/>
<feature type="region of interest" description="Disordered" evidence="1">
    <location>
        <begin position="31"/>
        <end position="54"/>
    </location>
</feature>
<keyword evidence="3" id="KW-1185">Reference proteome</keyword>
<evidence type="ECO:0000256" key="1">
    <source>
        <dbReference type="SAM" id="MobiDB-lite"/>
    </source>
</evidence>
<proteinExistence type="predicted"/>
<protein>
    <submittedName>
        <fullName evidence="2">Uncharacterized protein</fullName>
    </submittedName>
</protein>
<name>A0A6M5YLF0_9BACT</name>
<dbReference type="EMBL" id="CP053452">
    <property type="protein sequence ID" value="QJW94126.1"/>
    <property type="molecule type" value="Genomic_DNA"/>
</dbReference>
<dbReference type="KEGG" id="ftj:FTUN_1645"/>
<feature type="compositionally biased region" description="Basic and acidic residues" evidence="1">
    <location>
        <begin position="31"/>
        <end position="44"/>
    </location>
</feature>
<gene>
    <name evidence="2" type="ORF">FTUN_1645</name>
</gene>
<evidence type="ECO:0000313" key="2">
    <source>
        <dbReference type="EMBL" id="QJW94126.1"/>
    </source>
</evidence>
<dbReference type="Proteomes" id="UP000503447">
    <property type="component" value="Chromosome"/>
</dbReference>
<reference evidence="3" key="1">
    <citation type="submission" date="2020-05" db="EMBL/GenBank/DDBJ databases">
        <title>Frigoriglobus tundricola gen. nov., sp. nov., a psychrotolerant cellulolytic planctomycete of the family Gemmataceae with two divergent copies of 16S rRNA gene.</title>
        <authorList>
            <person name="Kulichevskaya I.S."/>
            <person name="Ivanova A.A."/>
            <person name="Naumoff D.G."/>
            <person name="Beletsky A.V."/>
            <person name="Rijpstra W.I.C."/>
            <person name="Sinninghe Damste J.S."/>
            <person name="Mardanov A.V."/>
            <person name="Ravin N.V."/>
            <person name="Dedysh S.N."/>
        </authorList>
    </citation>
    <scope>NUCLEOTIDE SEQUENCE [LARGE SCALE GENOMIC DNA]</scope>
    <source>
        <strain evidence="3">PL17</strain>
    </source>
</reference>
<sequence>MGWGRVFRLSPGPRVEHDLVTVTGTEPAFAKNERKRSPFRKSDPGDGMIHCSRPAHIPNELAPCLRPS</sequence>
<evidence type="ECO:0000313" key="3">
    <source>
        <dbReference type="Proteomes" id="UP000503447"/>
    </source>
</evidence>